<dbReference type="PANTHER" id="PTHR12318:SF0">
    <property type="entry name" value="ACYL-COENZYME A DIPHOSPHATASE NUDT19"/>
    <property type="match status" value="1"/>
</dbReference>
<dbReference type="InterPro" id="IPR039121">
    <property type="entry name" value="NUDT19"/>
</dbReference>
<accession>A0A1R4FS89</accession>
<dbReference type="GO" id="GO:0046872">
    <property type="term" value="F:metal ion binding"/>
    <property type="evidence" value="ECO:0007669"/>
    <property type="project" value="UniProtKB-KW"/>
</dbReference>
<dbReference type="RefSeq" id="WP_179204245.1">
    <property type="nucleotide sequence ID" value="NZ_FUHW01000022.1"/>
</dbReference>
<reference evidence="8 9" key="1">
    <citation type="submission" date="2017-02" db="EMBL/GenBank/DDBJ databases">
        <authorList>
            <person name="Peterson S.W."/>
        </authorList>
    </citation>
    <scope>NUCLEOTIDE SEQUENCE [LARGE SCALE GENOMIC DNA]</scope>
    <source>
        <strain evidence="8 9">B Ar 00.02</strain>
    </source>
</reference>
<evidence type="ECO:0000256" key="3">
    <source>
        <dbReference type="ARBA" id="ARBA00022723"/>
    </source>
</evidence>
<keyword evidence="6" id="KW-0464">Manganese</keyword>
<sequence>MPESPVEPALHGDAATVVLLRDAPRGLEVLLLERPSHRGSFAGAWVFPGGHVDPEDRDEVPQDSVEPLLGAARQAGVRETWEETGVVINEQDLAPLSVWAPPPSVPKRLLTWFFLATVELAASQRLRLSPDEHVDHAWLTPAEALERHARGAMELVPPTWMTLSWLTDHRTAAEAMAAARAAEPAVFKSVGARNDEGSPIVAWAGDEAYDLDGETGPQGARNRITLDIRPWFHEQVDVRQ</sequence>
<evidence type="ECO:0000313" key="8">
    <source>
        <dbReference type="EMBL" id="SJM58786.1"/>
    </source>
</evidence>
<comment type="cofactor">
    <cofactor evidence="2">
        <name>Mg(2+)</name>
        <dbReference type="ChEBI" id="CHEBI:18420"/>
    </cofactor>
</comment>
<evidence type="ECO:0000256" key="6">
    <source>
        <dbReference type="ARBA" id="ARBA00023211"/>
    </source>
</evidence>
<dbReference type="PROSITE" id="PS51462">
    <property type="entry name" value="NUDIX"/>
    <property type="match status" value="1"/>
</dbReference>
<keyword evidence="3" id="KW-0479">Metal-binding</keyword>
<evidence type="ECO:0000259" key="7">
    <source>
        <dbReference type="PROSITE" id="PS51462"/>
    </source>
</evidence>
<keyword evidence="4 8" id="KW-0378">Hydrolase</keyword>
<comment type="cofactor">
    <cofactor evidence="1">
        <name>Mn(2+)</name>
        <dbReference type="ChEBI" id="CHEBI:29035"/>
    </cofactor>
</comment>
<keyword evidence="9" id="KW-1185">Reference proteome</keyword>
<evidence type="ECO:0000256" key="2">
    <source>
        <dbReference type="ARBA" id="ARBA00001946"/>
    </source>
</evidence>
<name>A0A1R4FS89_9MICC</name>
<evidence type="ECO:0000313" key="9">
    <source>
        <dbReference type="Proteomes" id="UP000195913"/>
    </source>
</evidence>
<evidence type="ECO:0000256" key="1">
    <source>
        <dbReference type="ARBA" id="ARBA00001936"/>
    </source>
</evidence>
<dbReference type="Pfam" id="PF00293">
    <property type="entry name" value="NUDIX"/>
    <property type="match status" value="1"/>
</dbReference>
<gene>
    <name evidence="8" type="ORF">FM101_05495</name>
</gene>
<organism evidence="8 9">
    <name type="scientific">Arthrobacter rhombi</name>
    <dbReference type="NCBI Taxonomy" id="71253"/>
    <lineage>
        <taxon>Bacteria</taxon>
        <taxon>Bacillati</taxon>
        <taxon>Actinomycetota</taxon>
        <taxon>Actinomycetes</taxon>
        <taxon>Micrococcales</taxon>
        <taxon>Micrococcaceae</taxon>
        <taxon>Arthrobacter</taxon>
    </lineage>
</organism>
<dbReference type="Gene3D" id="3.90.79.10">
    <property type="entry name" value="Nucleoside Triphosphate Pyrophosphohydrolase"/>
    <property type="match status" value="2"/>
</dbReference>
<dbReference type="InterPro" id="IPR015797">
    <property type="entry name" value="NUDIX_hydrolase-like_dom_sf"/>
</dbReference>
<protein>
    <submittedName>
        <fullName evidence="8">Putative NUDIX/MutT-family hydrolase</fullName>
    </submittedName>
</protein>
<dbReference type="InterPro" id="IPR000086">
    <property type="entry name" value="NUDIX_hydrolase_dom"/>
</dbReference>
<dbReference type="GO" id="GO:0016818">
    <property type="term" value="F:hydrolase activity, acting on acid anhydrides, in phosphorus-containing anhydrides"/>
    <property type="evidence" value="ECO:0007669"/>
    <property type="project" value="InterPro"/>
</dbReference>
<dbReference type="PANTHER" id="PTHR12318">
    <property type="entry name" value="TESTOSTERONE-REGULATED PROTEIN RP2"/>
    <property type="match status" value="1"/>
</dbReference>
<dbReference type="CDD" id="cd18870">
    <property type="entry name" value="NUDIX_AcylCoAdiphos_Nudt19"/>
    <property type="match status" value="1"/>
</dbReference>
<dbReference type="AlphaFoldDB" id="A0A1R4FS89"/>
<dbReference type="SUPFAM" id="SSF55811">
    <property type="entry name" value="Nudix"/>
    <property type="match status" value="1"/>
</dbReference>
<evidence type="ECO:0000256" key="5">
    <source>
        <dbReference type="ARBA" id="ARBA00022842"/>
    </source>
</evidence>
<evidence type="ECO:0000256" key="4">
    <source>
        <dbReference type="ARBA" id="ARBA00022801"/>
    </source>
</evidence>
<keyword evidence="5" id="KW-0460">Magnesium</keyword>
<feature type="domain" description="Nudix hydrolase" evidence="7">
    <location>
        <begin position="10"/>
        <end position="168"/>
    </location>
</feature>
<dbReference type="EMBL" id="FUHW01000022">
    <property type="protein sequence ID" value="SJM58786.1"/>
    <property type="molecule type" value="Genomic_DNA"/>
</dbReference>
<proteinExistence type="predicted"/>
<dbReference type="Proteomes" id="UP000195913">
    <property type="component" value="Unassembled WGS sequence"/>
</dbReference>